<reference evidence="1" key="1">
    <citation type="submission" date="2021-06" db="EMBL/GenBank/DDBJ databases">
        <authorList>
            <person name="Kallberg Y."/>
            <person name="Tangrot J."/>
            <person name="Rosling A."/>
        </authorList>
    </citation>
    <scope>NUCLEOTIDE SEQUENCE</scope>
    <source>
        <strain evidence="1">28 12/20/2015</strain>
    </source>
</reference>
<feature type="non-terminal residue" evidence="1">
    <location>
        <position position="1"/>
    </location>
</feature>
<gene>
    <name evidence="1" type="ORF">SPELUC_LOCUS17070</name>
</gene>
<evidence type="ECO:0000313" key="1">
    <source>
        <dbReference type="EMBL" id="CAG8789131.1"/>
    </source>
</evidence>
<comment type="caution">
    <text evidence="1">The sequence shown here is derived from an EMBL/GenBank/DDBJ whole genome shotgun (WGS) entry which is preliminary data.</text>
</comment>
<dbReference type="EMBL" id="CAJVPW010067349">
    <property type="protein sequence ID" value="CAG8789131.1"/>
    <property type="molecule type" value="Genomic_DNA"/>
</dbReference>
<protein>
    <submittedName>
        <fullName evidence="1">17517_t:CDS:1</fullName>
    </submittedName>
</protein>
<proteinExistence type="predicted"/>
<evidence type="ECO:0000313" key="2">
    <source>
        <dbReference type="Proteomes" id="UP000789366"/>
    </source>
</evidence>
<organism evidence="1 2">
    <name type="scientific">Cetraspora pellucida</name>
    <dbReference type="NCBI Taxonomy" id="1433469"/>
    <lineage>
        <taxon>Eukaryota</taxon>
        <taxon>Fungi</taxon>
        <taxon>Fungi incertae sedis</taxon>
        <taxon>Mucoromycota</taxon>
        <taxon>Glomeromycotina</taxon>
        <taxon>Glomeromycetes</taxon>
        <taxon>Diversisporales</taxon>
        <taxon>Gigasporaceae</taxon>
        <taxon>Cetraspora</taxon>
    </lineage>
</organism>
<keyword evidence="2" id="KW-1185">Reference proteome</keyword>
<accession>A0ACA9RDG8</accession>
<feature type="non-terminal residue" evidence="1">
    <location>
        <position position="158"/>
    </location>
</feature>
<sequence>TNFPDEYVLPNIKRAILERHNFYVGNISGISDRYVKTFINNLHRVVVNAGLDVGTDESKTDSLVNHLLTRFAEFDGWPFGVRVKECYRLPVSDKKVSAKPEFVVDMEGITMIVVEDKHLNNVSPPDFGEAQMLAEILACGYENVRLSRAITDQTILAV</sequence>
<dbReference type="Proteomes" id="UP000789366">
    <property type="component" value="Unassembled WGS sequence"/>
</dbReference>
<name>A0ACA9RDG8_9GLOM</name>